<protein>
    <submittedName>
        <fullName evidence="2">Polysaccharide deacetylase</fullName>
    </submittedName>
</protein>
<dbReference type="InterPro" id="IPR037950">
    <property type="entry name" value="PgdA-like"/>
</dbReference>
<dbReference type="Proteomes" id="UP000886723">
    <property type="component" value="Unassembled WGS sequence"/>
</dbReference>
<evidence type="ECO:0000259" key="1">
    <source>
        <dbReference type="PROSITE" id="PS51677"/>
    </source>
</evidence>
<dbReference type="AlphaFoldDB" id="A0A9D1NW79"/>
<accession>A0A9D1NW79</accession>
<dbReference type="Pfam" id="PF01522">
    <property type="entry name" value="Polysacc_deac_1"/>
    <property type="match status" value="1"/>
</dbReference>
<name>A0A9D1NW79_9FIRM</name>
<dbReference type="EMBL" id="DVON01000268">
    <property type="protein sequence ID" value="HIV13951.1"/>
    <property type="molecule type" value="Genomic_DNA"/>
</dbReference>
<reference evidence="2" key="2">
    <citation type="journal article" date="2021" name="PeerJ">
        <title>Extensive microbial diversity within the chicken gut microbiome revealed by metagenomics and culture.</title>
        <authorList>
            <person name="Gilroy R."/>
            <person name="Ravi A."/>
            <person name="Getino M."/>
            <person name="Pursley I."/>
            <person name="Horton D.L."/>
            <person name="Alikhan N.F."/>
            <person name="Baker D."/>
            <person name="Gharbi K."/>
            <person name="Hall N."/>
            <person name="Watson M."/>
            <person name="Adriaenssens E.M."/>
            <person name="Foster-Nyarko E."/>
            <person name="Jarju S."/>
            <person name="Secka A."/>
            <person name="Antonio M."/>
            <person name="Oren A."/>
            <person name="Chaudhuri R.R."/>
            <person name="La Ragione R."/>
            <person name="Hildebrand F."/>
            <person name="Pallen M.J."/>
        </authorList>
    </citation>
    <scope>NUCLEOTIDE SEQUENCE</scope>
    <source>
        <strain evidence="2">ChiBcec2-4451</strain>
    </source>
</reference>
<dbReference type="Gene3D" id="3.20.20.370">
    <property type="entry name" value="Glycoside hydrolase/deacetylase"/>
    <property type="match status" value="1"/>
</dbReference>
<dbReference type="InterPro" id="IPR002509">
    <property type="entry name" value="NODB_dom"/>
</dbReference>
<proteinExistence type="predicted"/>
<dbReference type="PROSITE" id="PS51677">
    <property type="entry name" value="NODB"/>
    <property type="match status" value="1"/>
</dbReference>
<reference evidence="2" key="1">
    <citation type="submission" date="2020-10" db="EMBL/GenBank/DDBJ databases">
        <authorList>
            <person name="Gilroy R."/>
        </authorList>
    </citation>
    <scope>NUCLEOTIDE SEQUENCE</scope>
    <source>
        <strain evidence="2">ChiBcec2-4451</strain>
    </source>
</reference>
<dbReference type="SUPFAM" id="SSF88713">
    <property type="entry name" value="Glycoside hydrolase/deacetylase"/>
    <property type="match status" value="1"/>
</dbReference>
<dbReference type="GO" id="GO:0016810">
    <property type="term" value="F:hydrolase activity, acting on carbon-nitrogen (but not peptide) bonds"/>
    <property type="evidence" value="ECO:0007669"/>
    <property type="project" value="InterPro"/>
</dbReference>
<evidence type="ECO:0000313" key="2">
    <source>
        <dbReference type="EMBL" id="HIV13951.1"/>
    </source>
</evidence>
<feature type="domain" description="NodB homology" evidence="1">
    <location>
        <begin position="45"/>
        <end position="272"/>
    </location>
</feature>
<dbReference type="InterPro" id="IPR011330">
    <property type="entry name" value="Glyco_hydro/deAcase_b/a-brl"/>
</dbReference>
<evidence type="ECO:0000313" key="3">
    <source>
        <dbReference type="Proteomes" id="UP000886723"/>
    </source>
</evidence>
<dbReference type="PANTHER" id="PTHR47561">
    <property type="entry name" value="POLYSACCHARIDE DEACETYLASE FAMILY PROTEIN (AFU_ORTHOLOGUE AFUA_6G05030)"/>
    <property type="match status" value="1"/>
</dbReference>
<dbReference type="CDD" id="cd10938">
    <property type="entry name" value="CE4_HpPgdA_like"/>
    <property type="match status" value="1"/>
</dbReference>
<dbReference type="GO" id="GO:0005975">
    <property type="term" value="P:carbohydrate metabolic process"/>
    <property type="evidence" value="ECO:0007669"/>
    <property type="project" value="InterPro"/>
</dbReference>
<organism evidence="2 3">
    <name type="scientific">Candidatus Pullilachnospira stercoravium</name>
    <dbReference type="NCBI Taxonomy" id="2840913"/>
    <lineage>
        <taxon>Bacteria</taxon>
        <taxon>Bacillati</taxon>
        <taxon>Bacillota</taxon>
        <taxon>Clostridia</taxon>
        <taxon>Lachnospirales</taxon>
        <taxon>Lachnospiraceae</taxon>
        <taxon>Lachnospiraceae incertae sedis</taxon>
        <taxon>Candidatus Pullilachnospira</taxon>
    </lineage>
</organism>
<gene>
    <name evidence="2" type="ORF">IAA63_12555</name>
</gene>
<comment type="caution">
    <text evidence="2">The sequence shown here is derived from an EMBL/GenBank/DDBJ whole genome shotgun (WGS) entry which is preliminary data.</text>
</comment>
<dbReference type="PANTHER" id="PTHR47561:SF1">
    <property type="entry name" value="POLYSACCHARIDE DEACETYLASE FAMILY PROTEIN (AFU_ORTHOLOGUE AFUA_6G05030)"/>
    <property type="match status" value="1"/>
</dbReference>
<sequence length="285" mass="32713">MSETKTFEKLKWPGGARCAVMLSFDVDGDTIWKNGARDLPGGEHFLRGSSVGNYGPACAVRRILDILEKHQVPATFFMPAKVMEDHPELAREIDGRGFEIGHHGYHHERYVDLSPEAQRAIIEKSQKIFRNTIGHEARGYRTPSGDWSRETAGILYEMGFSYSSSMRGDDRPYRTVIDGKETDFIEMAPKWDLDDFVQFGYNLYPAEPSGQDRIAGIEQVYENFTQEFDGYYKEGLCFVIQCHPQIIGSPGRLLMYERLISHMKEKKDVWFATGSQIADWWRANY</sequence>